<feature type="compositionally biased region" description="Basic and acidic residues" evidence="8">
    <location>
        <begin position="684"/>
        <end position="700"/>
    </location>
</feature>
<dbReference type="GO" id="GO:0006879">
    <property type="term" value="P:intracellular iron ion homeostasis"/>
    <property type="evidence" value="ECO:0007669"/>
    <property type="project" value="TreeGrafter"/>
</dbReference>
<keyword evidence="5" id="KW-0560">Oxidoreductase</keyword>
<dbReference type="EMBL" id="LN890972">
    <property type="protein sequence ID" value="CUS13508.1"/>
    <property type="molecule type" value="Genomic_DNA"/>
</dbReference>
<evidence type="ECO:0000256" key="4">
    <source>
        <dbReference type="ARBA" id="ARBA00022989"/>
    </source>
</evidence>
<evidence type="ECO:0000313" key="13">
    <source>
        <dbReference type="Proteomes" id="UP001412239"/>
    </source>
</evidence>
<evidence type="ECO:0000313" key="12">
    <source>
        <dbReference type="EMBL" id="CUS13508.1"/>
    </source>
</evidence>
<dbReference type="InterPro" id="IPR013121">
    <property type="entry name" value="Fe_red_NAD-bd_6"/>
</dbReference>
<keyword evidence="3 9" id="KW-0812">Transmembrane</keyword>
<feature type="transmembrane region" description="Helical" evidence="9">
    <location>
        <begin position="77"/>
        <end position="99"/>
    </location>
</feature>
<keyword evidence="13" id="KW-1185">Reference proteome</keyword>
<feature type="transmembrane region" description="Helical" evidence="9">
    <location>
        <begin position="159"/>
        <end position="178"/>
    </location>
</feature>
<feature type="region of interest" description="Disordered" evidence="8">
    <location>
        <begin position="621"/>
        <end position="733"/>
    </location>
</feature>
<dbReference type="Proteomes" id="UP001412239">
    <property type="component" value="Unassembled WGS sequence"/>
</dbReference>
<accession>A0A292Q3S1</accession>
<name>A0A292Q3S1_9PEZI</name>
<dbReference type="PANTHER" id="PTHR32361">
    <property type="entry name" value="FERRIC/CUPRIC REDUCTASE TRANSMEMBRANE COMPONENT"/>
    <property type="match status" value="1"/>
</dbReference>
<evidence type="ECO:0000256" key="7">
    <source>
        <dbReference type="ARBA" id="ARBA00023136"/>
    </source>
</evidence>
<feature type="domain" description="Ferric reductase NAD binding" evidence="11">
    <location>
        <begin position="891"/>
        <end position="975"/>
    </location>
</feature>
<dbReference type="GO" id="GO:0000293">
    <property type="term" value="F:ferric-chelate reductase activity"/>
    <property type="evidence" value="ECO:0007669"/>
    <property type="project" value="TreeGrafter"/>
</dbReference>
<feature type="non-terminal residue" evidence="12">
    <location>
        <position position="1"/>
    </location>
</feature>
<dbReference type="SUPFAM" id="SSF52343">
    <property type="entry name" value="Ferredoxin reductase-like, C-terminal NADP-linked domain"/>
    <property type="match status" value="1"/>
</dbReference>
<dbReference type="GO" id="GO:0006826">
    <property type="term" value="P:iron ion transport"/>
    <property type="evidence" value="ECO:0007669"/>
    <property type="project" value="TreeGrafter"/>
</dbReference>
<dbReference type="InterPro" id="IPR051410">
    <property type="entry name" value="Ferric/Cupric_Reductase"/>
</dbReference>
<proteinExistence type="predicted"/>
<evidence type="ECO:0000256" key="3">
    <source>
        <dbReference type="ARBA" id="ARBA00022692"/>
    </source>
</evidence>
<keyword evidence="2" id="KW-0813">Transport</keyword>
<keyword evidence="6" id="KW-0406">Ion transport</keyword>
<evidence type="ECO:0000256" key="6">
    <source>
        <dbReference type="ARBA" id="ARBA00023065"/>
    </source>
</evidence>
<sequence length="1040" mass="116761">YYLYIFPALLLAAGIIRSLYYSMRNARMNYAIDSESQNPVAWRTYPPSALSNWFKRTIQYPALFRGRHRKPIGWYTFPTRIETILVAVYWLLNIIFLVVNRNQKGLGGKSIDSVKFIGDRAGTLALWNLPVFFLLAGRNDFLVWLTGWSYSMFHVFHKWIARCAVLMAVVHSLAYAIYMYQSWYSQTWIHTAFLPESGGSWNRTYWLNGIAATTTMGVILVLSLFPFRKKAYEFFLFCHILMILDKSHLKLSKTNSYDGWIWACVSMWAFDRFARLLRVIILNARAFSSDPENHHLARAKFVKGTDIIQLTVYPSAEDVGYFPGAHFFVFLTGSWRFWECHPFTAADWRPSGPTLTGMPQRTPSGARSLSESLMDSLNGSLSKEIGARRGTRRSGAVLGRSGMMRSGSGRSGVTRSGSGRSGVTRSGSGRSGRSGRSGIARSGSGRSKNSRSERERSRSERDRSRGGSRDRTRLRGGELDPDDLPGGDLGLRGGGLDIEDAEAILGLRGGDLQRQKSRNIYIVKQNGNQGSIFVVSDTGKGRPIFDAQGAGGIERIGTPRGGLERSKSETTRKELAKAKIAKAQEVARAKDAAAKAKEAIRIYELTKAKELAKAKAELAKFRKAVTPPVENPDSEKPASPEAGSKSEGPPKQPPLNKEKEPVRAIKAAAPRPEPSKRKPKRTHSKTETKEERAAAREKRAEKRRKRVVEKDEEPEAEPETNTEDINAGAVEKYVPDLRGINEGEDDDDLDPEKLALELALGNDLDDDEDEDEGMCIEKELEMLKQRQREEAENRRRAIELEEEQGDLSQILLNTRTAGSVNRPPGHARGVPRPKLTFLIKPRKGMTATLAGMIRENDEEQRRRGITRIKELEIKCLIEGAYGINRPMHLFETAIVIAGGVGVTTILPYLADFVDRSHGASPDNRTLTRRFVFVWTAREEELVENVVVKRFPKGVLNREDVSLQLYVTKKKAEGEKKLPGVRYRRPNIPEILAAERRRLVGRMAVLSCGPSVLVDITRNAVVECLTQERKHVQYFEESYGW</sequence>
<evidence type="ECO:0000256" key="9">
    <source>
        <dbReference type="SAM" id="Phobius"/>
    </source>
</evidence>
<evidence type="ECO:0000256" key="1">
    <source>
        <dbReference type="ARBA" id="ARBA00004141"/>
    </source>
</evidence>
<gene>
    <name evidence="12" type="ORF">GSTUAT00002446001</name>
</gene>
<dbReference type="AlphaFoldDB" id="A0A292Q3S1"/>
<dbReference type="GO" id="GO:0015677">
    <property type="term" value="P:copper ion import"/>
    <property type="evidence" value="ECO:0007669"/>
    <property type="project" value="TreeGrafter"/>
</dbReference>
<dbReference type="Gene3D" id="3.40.50.80">
    <property type="entry name" value="Nucleotide-binding domain of ferredoxin-NADP reductase (FNR) module"/>
    <property type="match status" value="1"/>
</dbReference>
<feature type="region of interest" description="Disordered" evidence="8">
    <location>
        <begin position="349"/>
        <end position="491"/>
    </location>
</feature>
<feature type="compositionally biased region" description="Low complexity" evidence="8">
    <location>
        <begin position="399"/>
        <end position="428"/>
    </location>
</feature>
<keyword evidence="7 9" id="KW-0472">Membrane</keyword>
<dbReference type="GO" id="GO:0005886">
    <property type="term" value="C:plasma membrane"/>
    <property type="evidence" value="ECO:0007669"/>
    <property type="project" value="TreeGrafter"/>
</dbReference>
<dbReference type="PANTHER" id="PTHR32361:SF9">
    <property type="entry name" value="FERRIC REDUCTASE TRANSMEMBRANE COMPONENT 3-RELATED"/>
    <property type="match status" value="1"/>
</dbReference>
<feature type="non-terminal residue" evidence="12">
    <location>
        <position position="1040"/>
    </location>
</feature>
<evidence type="ECO:0000256" key="5">
    <source>
        <dbReference type="ARBA" id="ARBA00023002"/>
    </source>
</evidence>
<feature type="compositionally biased region" description="Acidic residues" evidence="8">
    <location>
        <begin position="710"/>
        <end position="722"/>
    </location>
</feature>
<dbReference type="SFLD" id="SFLDS00052">
    <property type="entry name" value="Ferric_Reductase_Domain"/>
    <property type="match status" value="1"/>
</dbReference>
<dbReference type="InterPro" id="IPR039261">
    <property type="entry name" value="FNR_nucleotide-bd"/>
</dbReference>
<evidence type="ECO:0000259" key="11">
    <source>
        <dbReference type="Pfam" id="PF08030"/>
    </source>
</evidence>
<feature type="transmembrane region" description="Helical" evidence="9">
    <location>
        <begin position="205"/>
        <end position="225"/>
    </location>
</feature>
<feature type="compositionally biased region" description="Basic and acidic residues" evidence="8">
    <location>
        <begin position="450"/>
        <end position="478"/>
    </location>
</feature>
<dbReference type="Pfam" id="PF01794">
    <property type="entry name" value="Ferric_reduct"/>
    <property type="match status" value="1"/>
</dbReference>
<feature type="domain" description="Ferric oxidoreductase" evidence="10">
    <location>
        <begin position="121"/>
        <end position="243"/>
    </location>
</feature>
<comment type="subcellular location">
    <subcellularLocation>
        <location evidence="1">Membrane</location>
        <topology evidence="1">Multi-pass membrane protein</topology>
    </subcellularLocation>
</comment>
<reference evidence="12" key="1">
    <citation type="submission" date="2015-10" db="EMBL/GenBank/DDBJ databases">
        <authorList>
            <person name="Regsiter A."/>
            <person name="william w."/>
        </authorList>
    </citation>
    <scope>NUCLEOTIDE SEQUENCE</scope>
    <source>
        <strain evidence="12">Montdore</strain>
    </source>
</reference>
<evidence type="ECO:0000256" key="2">
    <source>
        <dbReference type="ARBA" id="ARBA00022448"/>
    </source>
</evidence>
<evidence type="ECO:0000259" key="10">
    <source>
        <dbReference type="Pfam" id="PF01794"/>
    </source>
</evidence>
<feature type="compositionally biased region" description="Polar residues" evidence="8">
    <location>
        <begin position="353"/>
        <end position="381"/>
    </location>
</feature>
<dbReference type="Pfam" id="PF08030">
    <property type="entry name" value="NAD_binding_6"/>
    <property type="match status" value="1"/>
</dbReference>
<feature type="transmembrane region" description="Helical" evidence="9">
    <location>
        <begin position="6"/>
        <end position="23"/>
    </location>
</feature>
<evidence type="ECO:0000256" key="8">
    <source>
        <dbReference type="SAM" id="MobiDB-lite"/>
    </source>
</evidence>
<dbReference type="CDD" id="cd06186">
    <property type="entry name" value="NOX_Duox_like_FAD_NADP"/>
    <property type="match status" value="1"/>
</dbReference>
<keyword evidence="4 9" id="KW-1133">Transmembrane helix</keyword>
<organism evidence="12 13">
    <name type="scientific">Tuber aestivum</name>
    <name type="common">summer truffle</name>
    <dbReference type="NCBI Taxonomy" id="59557"/>
    <lineage>
        <taxon>Eukaryota</taxon>
        <taxon>Fungi</taxon>
        <taxon>Dikarya</taxon>
        <taxon>Ascomycota</taxon>
        <taxon>Pezizomycotina</taxon>
        <taxon>Pezizomycetes</taxon>
        <taxon>Pezizales</taxon>
        <taxon>Tuberaceae</taxon>
        <taxon>Tuber</taxon>
    </lineage>
</organism>
<feature type="compositionally biased region" description="Low complexity" evidence="8">
    <location>
        <begin position="434"/>
        <end position="447"/>
    </location>
</feature>
<dbReference type="InterPro" id="IPR013130">
    <property type="entry name" value="Fe3_Rdtase_TM_dom"/>
</dbReference>
<evidence type="ECO:0008006" key="14">
    <source>
        <dbReference type="Google" id="ProtNLM"/>
    </source>
</evidence>
<protein>
    <recommendedName>
        <fullName evidence="14">Ferric oxidoreductase domain-containing protein</fullName>
    </recommendedName>
</protein>